<dbReference type="AlphaFoldDB" id="A0A6C0BFA6"/>
<evidence type="ECO:0000256" key="1">
    <source>
        <dbReference type="SAM" id="Phobius"/>
    </source>
</evidence>
<keyword evidence="1" id="KW-1133">Transmembrane helix</keyword>
<accession>A0A6C0BFA6</accession>
<proteinExistence type="predicted"/>
<evidence type="ECO:0000259" key="2">
    <source>
        <dbReference type="Pfam" id="PF25342"/>
    </source>
</evidence>
<dbReference type="Pfam" id="PF25342">
    <property type="entry name" value="GT_PLOD"/>
    <property type="match status" value="1"/>
</dbReference>
<name>A0A6C0BFA6_9ZZZZ</name>
<reference evidence="3" key="1">
    <citation type="journal article" date="2020" name="Nature">
        <title>Giant virus diversity and host interactions through global metagenomics.</title>
        <authorList>
            <person name="Schulz F."/>
            <person name="Roux S."/>
            <person name="Paez-Espino D."/>
            <person name="Jungbluth S."/>
            <person name="Walsh D.A."/>
            <person name="Denef V.J."/>
            <person name="McMahon K.D."/>
            <person name="Konstantinidis K.T."/>
            <person name="Eloe-Fadrosh E.A."/>
            <person name="Kyrpides N.C."/>
            <person name="Woyke T."/>
        </authorList>
    </citation>
    <scope>NUCLEOTIDE SEQUENCE</scope>
    <source>
        <strain evidence="3">GVMAG-M-3300010354-11</strain>
    </source>
</reference>
<dbReference type="EMBL" id="MN739144">
    <property type="protein sequence ID" value="QHS90740.1"/>
    <property type="molecule type" value="Genomic_DNA"/>
</dbReference>
<feature type="domain" description="PLOD1-3-like GT" evidence="2">
    <location>
        <begin position="2"/>
        <end position="215"/>
    </location>
</feature>
<dbReference type="InterPro" id="IPR057589">
    <property type="entry name" value="GT_PLOD"/>
</dbReference>
<keyword evidence="1" id="KW-0472">Membrane</keyword>
<dbReference type="CDD" id="cd22997">
    <property type="entry name" value="GT_LH"/>
    <property type="match status" value="1"/>
</dbReference>
<feature type="transmembrane region" description="Helical" evidence="1">
    <location>
        <begin position="240"/>
        <end position="265"/>
    </location>
</feature>
<sequence length="280" mass="32710">MKLVTVATESKGYFKWLIESCNRHKYDLKVLGYGQKWQGFAWRFKLVMDYLHGLPPDEVVCFIDAYDVIMLCDSDILEAKFKKIHEDTRCKIVIAKEVHNTLLIEMLSFWTFGLCKSQYINAGTYIGYTKDIIDVLSLSMSINNSDAADDQQILNNVCRAFPHNVTIDENNQLFLTFVTQYSDVPLDKVKYAIQKHNPCIFHAPNNGYMVNLLRYLGYNVSLEDEQMLLKDTRQGYYNHILYFGTLPQNIIVLLLVILISIWMVWMIRKRTNNIKYTKVK</sequence>
<keyword evidence="1" id="KW-0812">Transmembrane</keyword>
<protein>
    <recommendedName>
        <fullName evidence="2">PLOD1-3-like GT domain-containing protein</fullName>
    </recommendedName>
</protein>
<organism evidence="3">
    <name type="scientific">viral metagenome</name>
    <dbReference type="NCBI Taxonomy" id="1070528"/>
    <lineage>
        <taxon>unclassified sequences</taxon>
        <taxon>metagenomes</taxon>
        <taxon>organismal metagenomes</taxon>
    </lineage>
</organism>
<evidence type="ECO:0000313" key="3">
    <source>
        <dbReference type="EMBL" id="QHS90740.1"/>
    </source>
</evidence>